<name>A0ABD2PTP1_9PLAT</name>
<evidence type="ECO:0008006" key="3">
    <source>
        <dbReference type="Google" id="ProtNLM"/>
    </source>
</evidence>
<evidence type="ECO:0000313" key="2">
    <source>
        <dbReference type="Proteomes" id="UP001626550"/>
    </source>
</evidence>
<sequence length="128" mass="14549">MNLADLVINLGEFNADTSKLTLNCYWLGSDDLTRKWLDPQNADTPDGNSPYEVTLRSLVHKNVEEDTRVIKCQAVNADGEMVEEATIDLTLNNPAPPVNLISDYNYILFIHFDSFDERYVQDIPVQGW</sequence>
<proteinExistence type="predicted"/>
<dbReference type="AlphaFoldDB" id="A0ABD2PTP1"/>
<gene>
    <name evidence="1" type="ORF">Ciccas_010612</name>
</gene>
<evidence type="ECO:0000313" key="1">
    <source>
        <dbReference type="EMBL" id="KAL3310816.1"/>
    </source>
</evidence>
<accession>A0ABD2PTP1</accession>
<keyword evidence="2" id="KW-1185">Reference proteome</keyword>
<dbReference type="Proteomes" id="UP001626550">
    <property type="component" value="Unassembled WGS sequence"/>
</dbReference>
<comment type="caution">
    <text evidence="1">The sequence shown here is derived from an EMBL/GenBank/DDBJ whole genome shotgun (WGS) entry which is preliminary data.</text>
</comment>
<reference evidence="1 2" key="1">
    <citation type="submission" date="2024-11" db="EMBL/GenBank/DDBJ databases">
        <title>Adaptive evolution of stress response genes in parasites aligns with host niche diversity.</title>
        <authorList>
            <person name="Hahn C."/>
            <person name="Resl P."/>
        </authorList>
    </citation>
    <scope>NUCLEOTIDE SEQUENCE [LARGE SCALE GENOMIC DNA]</scope>
    <source>
        <strain evidence="1">EGGRZ-B1_66</strain>
        <tissue evidence="1">Body</tissue>
    </source>
</reference>
<protein>
    <recommendedName>
        <fullName evidence="3">Ig-like domain-containing protein</fullName>
    </recommendedName>
</protein>
<dbReference type="EMBL" id="JBJKFK010002635">
    <property type="protein sequence ID" value="KAL3310816.1"/>
    <property type="molecule type" value="Genomic_DNA"/>
</dbReference>
<organism evidence="1 2">
    <name type="scientific">Cichlidogyrus casuarinus</name>
    <dbReference type="NCBI Taxonomy" id="1844966"/>
    <lineage>
        <taxon>Eukaryota</taxon>
        <taxon>Metazoa</taxon>
        <taxon>Spiralia</taxon>
        <taxon>Lophotrochozoa</taxon>
        <taxon>Platyhelminthes</taxon>
        <taxon>Monogenea</taxon>
        <taxon>Monopisthocotylea</taxon>
        <taxon>Dactylogyridea</taxon>
        <taxon>Ancyrocephalidae</taxon>
        <taxon>Cichlidogyrus</taxon>
    </lineage>
</organism>